<dbReference type="Proteomes" id="UP000298180">
    <property type="component" value="Unassembled WGS sequence"/>
</dbReference>
<keyword evidence="8 12" id="KW-1133">Transmembrane helix</keyword>
<keyword evidence="9" id="KW-0406">Ion transport</keyword>
<accession>A0A4Z0CA07</accession>
<name>A0A4Z0CA07_9BURK</name>
<dbReference type="GO" id="GO:0000287">
    <property type="term" value="F:magnesium ion binding"/>
    <property type="evidence" value="ECO:0007669"/>
    <property type="project" value="TreeGrafter"/>
</dbReference>
<keyword evidence="10 12" id="KW-0472">Membrane</keyword>
<dbReference type="PANTHER" id="PTHR46494:SF3">
    <property type="entry name" value="ZINC TRANSPORT PROTEIN ZNTB"/>
    <property type="match status" value="1"/>
</dbReference>
<organism evidence="13 14">
    <name type="scientific">Ramlibacter henchirensis</name>
    <dbReference type="NCBI Taxonomy" id="204072"/>
    <lineage>
        <taxon>Bacteria</taxon>
        <taxon>Pseudomonadati</taxon>
        <taxon>Pseudomonadota</taxon>
        <taxon>Betaproteobacteria</taxon>
        <taxon>Burkholderiales</taxon>
        <taxon>Comamonadaceae</taxon>
        <taxon>Ramlibacter</taxon>
    </lineage>
</organism>
<dbReference type="GO" id="GO:0005886">
    <property type="term" value="C:plasma membrane"/>
    <property type="evidence" value="ECO:0007669"/>
    <property type="project" value="UniProtKB-SubCell"/>
</dbReference>
<keyword evidence="14" id="KW-1185">Reference proteome</keyword>
<keyword evidence="11" id="KW-0175">Coiled coil</keyword>
<evidence type="ECO:0000256" key="12">
    <source>
        <dbReference type="SAM" id="Phobius"/>
    </source>
</evidence>
<comment type="similarity">
    <text evidence="2">Belongs to the CorA metal ion transporter (MIT) (TC 1.A.35) family.</text>
</comment>
<evidence type="ECO:0000256" key="6">
    <source>
        <dbReference type="ARBA" id="ARBA00022692"/>
    </source>
</evidence>
<dbReference type="SUPFAM" id="SSF144083">
    <property type="entry name" value="Magnesium transport protein CorA, transmembrane region"/>
    <property type="match status" value="1"/>
</dbReference>
<gene>
    <name evidence="13" type="ORF">EZ313_10160</name>
</gene>
<comment type="subcellular location">
    <subcellularLocation>
        <location evidence="1">Cell membrane</location>
        <topology evidence="1">Multi-pass membrane protein</topology>
    </subcellularLocation>
</comment>
<evidence type="ECO:0000313" key="13">
    <source>
        <dbReference type="EMBL" id="TFZ06955.1"/>
    </source>
</evidence>
<dbReference type="Gene3D" id="1.20.58.340">
    <property type="entry name" value="Magnesium transport protein CorA, transmembrane region"/>
    <property type="match status" value="2"/>
</dbReference>
<protein>
    <submittedName>
        <fullName evidence="13">Magnesium transporter CorA</fullName>
    </submittedName>
</protein>
<dbReference type="CDD" id="cd12822">
    <property type="entry name" value="TmCorA-like"/>
    <property type="match status" value="1"/>
</dbReference>
<keyword evidence="4" id="KW-1003">Cell membrane</keyword>
<keyword evidence="5" id="KW-0997">Cell inner membrane</keyword>
<feature type="transmembrane region" description="Helical" evidence="12">
    <location>
        <begin position="302"/>
        <end position="322"/>
    </location>
</feature>
<evidence type="ECO:0000256" key="7">
    <source>
        <dbReference type="ARBA" id="ARBA00022833"/>
    </source>
</evidence>
<feature type="coiled-coil region" evidence="11">
    <location>
        <begin position="178"/>
        <end position="232"/>
    </location>
</feature>
<dbReference type="InterPro" id="IPR002523">
    <property type="entry name" value="MgTranspt_CorA/ZnTranspt_ZntB"/>
</dbReference>
<comment type="caution">
    <text evidence="13">The sequence shown here is derived from an EMBL/GenBank/DDBJ whole genome shotgun (WGS) entry which is preliminary data.</text>
</comment>
<reference evidence="13 14" key="1">
    <citation type="submission" date="2019-03" db="EMBL/GenBank/DDBJ databases">
        <title>Ramlibacter henchirensis DSM 14656, whole genome shotgun sequence.</title>
        <authorList>
            <person name="Zhang X."/>
            <person name="Feng G."/>
            <person name="Zhu H."/>
        </authorList>
    </citation>
    <scope>NUCLEOTIDE SEQUENCE [LARGE SCALE GENOMIC DNA]</scope>
    <source>
        <strain evidence="13 14">DSM 14656</strain>
    </source>
</reference>
<sequence length="365" mass="41852">MHIVEFTRGTLRFLDEVPAQAPADGFIWIYLDREELAGELPRVQGAAARLGGSPLLDLHVKDLANRAHPSHYDYTSIYDLVVFRRLATAEEVDRELQEHPAETPSALVSFHRIRTRAVCFVVFDRLLITVHPQDCFTARSFIARYLSDAVQAENHAGGRSRLPFSPSDLMLRMVNVMVDSYLELRKQLSAEMDDWQLELLRPGADFRGWSALMVARRELHLLEDLCEEQNDAMQEWLDTAREQPPAHLSQAERDSLMARARDVIEHIQRVVHQVRRMEEGAESVVQIHFSAQSNRTNNTMRALTALTAIFLPLNLITGIFGMNFEFMPLLRNPAGFWVTASTMLAVVASLSLLFWRRRYLERSER</sequence>
<evidence type="ECO:0000256" key="4">
    <source>
        <dbReference type="ARBA" id="ARBA00022475"/>
    </source>
</evidence>
<dbReference type="EMBL" id="SMLM01000001">
    <property type="protein sequence ID" value="TFZ06955.1"/>
    <property type="molecule type" value="Genomic_DNA"/>
</dbReference>
<dbReference type="AlphaFoldDB" id="A0A4Z0CA07"/>
<feature type="transmembrane region" description="Helical" evidence="12">
    <location>
        <begin position="334"/>
        <end position="355"/>
    </location>
</feature>
<dbReference type="SUPFAM" id="SSF143865">
    <property type="entry name" value="CorA soluble domain-like"/>
    <property type="match status" value="1"/>
</dbReference>
<evidence type="ECO:0000256" key="11">
    <source>
        <dbReference type="SAM" id="Coils"/>
    </source>
</evidence>
<keyword evidence="3" id="KW-0813">Transport</keyword>
<dbReference type="GO" id="GO:0050897">
    <property type="term" value="F:cobalt ion binding"/>
    <property type="evidence" value="ECO:0007669"/>
    <property type="project" value="TreeGrafter"/>
</dbReference>
<dbReference type="Pfam" id="PF01544">
    <property type="entry name" value="CorA"/>
    <property type="match status" value="1"/>
</dbReference>
<evidence type="ECO:0000256" key="5">
    <source>
        <dbReference type="ARBA" id="ARBA00022519"/>
    </source>
</evidence>
<evidence type="ECO:0000256" key="8">
    <source>
        <dbReference type="ARBA" id="ARBA00022989"/>
    </source>
</evidence>
<dbReference type="GO" id="GO:0015087">
    <property type="term" value="F:cobalt ion transmembrane transporter activity"/>
    <property type="evidence" value="ECO:0007669"/>
    <property type="project" value="TreeGrafter"/>
</dbReference>
<dbReference type="PANTHER" id="PTHR46494">
    <property type="entry name" value="CORA FAMILY METAL ION TRANSPORTER (EUROFUNG)"/>
    <property type="match status" value="1"/>
</dbReference>
<evidence type="ECO:0000256" key="2">
    <source>
        <dbReference type="ARBA" id="ARBA00009765"/>
    </source>
</evidence>
<dbReference type="InterPro" id="IPR045863">
    <property type="entry name" value="CorA_TM1_TM2"/>
</dbReference>
<evidence type="ECO:0000256" key="1">
    <source>
        <dbReference type="ARBA" id="ARBA00004651"/>
    </source>
</evidence>
<dbReference type="RefSeq" id="WP_135263038.1">
    <property type="nucleotide sequence ID" value="NZ_SMLM01000001.1"/>
</dbReference>
<evidence type="ECO:0000256" key="9">
    <source>
        <dbReference type="ARBA" id="ARBA00023065"/>
    </source>
</evidence>
<evidence type="ECO:0000256" key="10">
    <source>
        <dbReference type="ARBA" id="ARBA00023136"/>
    </source>
</evidence>
<dbReference type="InterPro" id="IPR045861">
    <property type="entry name" value="CorA_cytoplasmic_dom"/>
</dbReference>
<evidence type="ECO:0000256" key="3">
    <source>
        <dbReference type="ARBA" id="ARBA00022448"/>
    </source>
</evidence>
<evidence type="ECO:0000313" key="14">
    <source>
        <dbReference type="Proteomes" id="UP000298180"/>
    </source>
</evidence>
<dbReference type="GO" id="GO:0015095">
    <property type="term" value="F:magnesium ion transmembrane transporter activity"/>
    <property type="evidence" value="ECO:0007669"/>
    <property type="project" value="TreeGrafter"/>
</dbReference>
<keyword evidence="6 12" id="KW-0812">Transmembrane</keyword>
<proteinExistence type="inferred from homology"/>
<keyword evidence="7" id="KW-0862">Zinc</keyword>
<dbReference type="OrthoDB" id="9803416at2"/>